<keyword evidence="3" id="KW-1185">Reference proteome</keyword>
<feature type="compositionally biased region" description="Pro residues" evidence="1">
    <location>
        <begin position="27"/>
        <end position="39"/>
    </location>
</feature>
<proteinExistence type="predicted"/>
<feature type="compositionally biased region" description="Basic and acidic residues" evidence="1">
    <location>
        <begin position="16"/>
        <end position="26"/>
    </location>
</feature>
<dbReference type="AlphaFoldDB" id="A0A830HKD6"/>
<evidence type="ECO:0000313" key="3">
    <source>
        <dbReference type="Proteomes" id="UP000660262"/>
    </source>
</evidence>
<accession>A0A830HKD6</accession>
<dbReference type="EMBL" id="BNJQ01000010">
    <property type="protein sequence ID" value="GHP05487.1"/>
    <property type="molecule type" value="Genomic_DNA"/>
</dbReference>
<feature type="region of interest" description="Disordered" evidence="1">
    <location>
        <begin position="1"/>
        <end position="39"/>
    </location>
</feature>
<name>A0A830HKD6_9CHLO</name>
<evidence type="ECO:0000256" key="1">
    <source>
        <dbReference type="SAM" id="MobiDB-lite"/>
    </source>
</evidence>
<sequence>MVGNDDARRRAAKAVWTREARARERAPPPGAPVVPPAPPDIGPRRIPAALIWAGGFAHKTHKYSKKTAMGGRKGVVFMTPNKLGMNDLIILDLAATHIIQLKFETVIVTNSPINLLSLPVVDVLACAALLRERNLQLQYFATSFQNLEFVRRVTH</sequence>
<dbReference type="Proteomes" id="UP000660262">
    <property type="component" value="Unassembled WGS sequence"/>
</dbReference>
<organism evidence="2 3">
    <name type="scientific">Pycnococcus provasolii</name>
    <dbReference type="NCBI Taxonomy" id="41880"/>
    <lineage>
        <taxon>Eukaryota</taxon>
        <taxon>Viridiplantae</taxon>
        <taxon>Chlorophyta</taxon>
        <taxon>Pseudoscourfieldiophyceae</taxon>
        <taxon>Pseudoscourfieldiales</taxon>
        <taxon>Pycnococcaceae</taxon>
        <taxon>Pycnococcus</taxon>
    </lineage>
</organism>
<comment type="caution">
    <text evidence="2">The sequence shown here is derived from an EMBL/GenBank/DDBJ whole genome shotgun (WGS) entry which is preliminary data.</text>
</comment>
<protein>
    <submittedName>
        <fullName evidence="2">Uncharacterized protein</fullName>
    </submittedName>
</protein>
<evidence type="ECO:0000313" key="2">
    <source>
        <dbReference type="EMBL" id="GHP05487.1"/>
    </source>
</evidence>
<reference evidence="2" key="1">
    <citation type="submission" date="2020-10" db="EMBL/GenBank/DDBJ databases">
        <title>Unveiling of a novel bifunctional photoreceptor, Dualchrome1, isolated from a cosmopolitan green alga.</title>
        <authorList>
            <person name="Suzuki S."/>
            <person name="Kawachi M."/>
        </authorList>
    </citation>
    <scope>NUCLEOTIDE SEQUENCE</scope>
    <source>
        <strain evidence="2">NIES 2893</strain>
    </source>
</reference>
<gene>
    <name evidence="2" type="ORF">PPROV_000423700</name>
</gene>